<dbReference type="InterPro" id="IPR050789">
    <property type="entry name" value="Diverse_Enzym_Activities"/>
</dbReference>
<reference evidence="2 3" key="1">
    <citation type="submission" date="2022-12" db="EMBL/GenBank/DDBJ databases">
        <title>Sphingomonas abieness sp. nov., an endophytic bacterium isolated from Abies koreana.</title>
        <authorList>
            <person name="Jiang L."/>
            <person name="Lee J."/>
        </authorList>
    </citation>
    <scope>NUCLEOTIDE SEQUENCE [LARGE SCALE GENOMIC DNA]</scope>
    <source>
        <strain evidence="3">PAMB 00755</strain>
    </source>
</reference>
<dbReference type="PANTHER" id="PTHR43283:SF14">
    <property type="entry name" value="BLL8153 PROTEIN"/>
    <property type="match status" value="1"/>
</dbReference>
<dbReference type="RefSeq" id="WP_270076461.1">
    <property type="nucleotide sequence ID" value="NZ_CP115174.1"/>
</dbReference>
<keyword evidence="2" id="KW-0378">Hydrolase</keyword>
<name>A0ABY7NKD9_9SPHN</name>
<feature type="domain" description="Beta-lactamase-related" evidence="1">
    <location>
        <begin position="22"/>
        <end position="202"/>
    </location>
</feature>
<dbReference type="InterPro" id="IPR001466">
    <property type="entry name" value="Beta-lactam-related"/>
</dbReference>
<dbReference type="Gene3D" id="3.40.710.10">
    <property type="entry name" value="DD-peptidase/beta-lactamase superfamily"/>
    <property type="match status" value="1"/>
</dbReference>
<gene>
    <name evidence="2" type="ORF">PBT88_16830</name>
</gene>
<organism evidence="2 3">
    <name type="scientific">Sphingomonas abietis</name>
    <dbReference type="NCBI Taxonomy" id="3012344"/>
    <lineage>
        <taxon>Bacteria</taxon>
        <taxon>Pseudomonadati</taxon>
        <taxon>Pseudomonadota</taxon>
        <taxon>Alphaproteobacteria</taxon>
        <taxon>Sphingomonadales</taxon>
        <taxon>Sphingomonadaceae</taxon>
        <taxon>Sphingomonas</taxon>
    </lineage>
</organism>
<dbReference type="GO" id="GO:0016787">
    <property type="term" value="F:hydrolase activity"/>
    <property type="evidence" value="ECO:0007669"/>
    <property type="project" value="UniProtKB-KW"/>
</dbReference>
<dbReference type="InterPro" id="IPR012338">
    <property type="entry name" value="Beta-lactam/transpept-like"/>
</dbReference>
<accession>A0ABY7NKD9</accession>
<proteinExistence type="predicted"/>
<evidence type="ECO:0000259" key="1">
    <source>
        <dbReference type="Pfam" id="PF00144"/>
    </source>
</evidence>
<dbReference type="Proteomes" id="UP001210865">
    <property type="component" value="Chromosome"/>
</dbReference>
<evidence type="ECO:0000313" key="2">
    <source>
        <dbReference type="EMBL" id="WBO21813.1"/>
    </source>
</evidence>
<keyword evidence="3" id="KW-1185">Reference proteome</keyword>
<sequence>MRWDETYTDPSSDRRKLLAQQMLFRPGTAVDFMRALPKAGAPGSVWNYSTGETYVLGAVVEAATKKPLSTYLAEKIWKPAGMKRDASWWTESTGGMTLAGGGLAATLRDYGRFGLVAASGGMVAGRRIVPDDWFSQAGAPHQIGGKQVDYGYMWWIPDQSDPINKDAFCAIGIFGQYIYVNPREHLVVVALSARSKPTSEARLQLNDFAFFAAVARALHD</sequence>
<dbReference type="PANTHER" id="PTHR43283">
    <property type="entry name" value="BETA-LACTAMASE-RELATED"/>
    <property type="match status" value="1"/>
</dbReference>
<dbReference type="Pfam" id="PF00144">
    <property type="entry name" value="Beta-lactamase"/>
    <property type="match status" value="1"/>
</dbReference>
<dbReference type="SUPFAM" id="SSF56601">
    <property type="entry name" value="beta-lactamase/transpeptidase-like"/>
    <property type="match status" value="1"/>
</dbReference>
<protein>
    <submittedName>
        <fullName evidence="2">Serine hydrolase</fullName>
    </submittedName>
</protein>
<dbReference type="EMBL" id="CP115174">
    <property type="protein sequence ID" value="WBO21813.1"/>
    <property type="molecule type" value="Genomic_DNA"/>
</dbReference>
<evidence type="ECO:0000313" key="3">
    <source>
        <dbReference type="Proteomes" id="UP001210865"/>
    </source>
</evidence>